<organism evidence="1">
    <name type="scientific">marine sediment metagenome</name>
    <dbReference type="NCBI Taxonomy" id="412755"/>
    <lineage>
        <taxon>unclassified sequences</taxon>
        <taxon>metagenomes</taxon>
        <taxon>ecological metagenomes</taxon>
    </lineage>
</organism>
<sequence>MKSENAGGDRSSIVAKLAEHAPLAVLLVLA</sequence>
<proteinExistence type="predicted"/>
<dbReference type="AlphaFoldDB" id="X0VF04"/>
<name>X0VF04_9ZZZZ</name>
<protein>
    <submittedName>
        <fullName evidence="1">Uncharacterized protein</fullName>
    </submittedName>
</protein>
<dbReference type="EMBL" id="BARS01031320">
    <property type="protein sequence ID" value="GAG16809.1"/>
    <property type="molecule type" value="Genomic_DNA"/>
</dbReference>
<comment type="caution">
    <text evidence="1">The sequence shown here is derived from an EMBL/GenBank/DDBJ whole genome shotgun (WGS) entry which is preliminary data.</text>
</comment>
<reference evidence="1" key="1">
    <citation type="journal article" date="2014" name="Front. Microbiol.">
        <title>High frequency of phylogenetically diverse reductive dehalogenase-homologous genes in deep subseafloor sedimentary metagenomes.</title>
        <authorList>
            <person name="Kawai M."/>
            <person name="Futagami T."/>
            <person name="Toyoda A."/>
            <person name="Takaki Y."/>
            <person name="Nishi S."/>
            <person name="Hori S."/>
            <person name="Arai W."/>
            <person name="Tsubouchi T."/>
            <person name="Morono Y."/>
            <person name="Uchiyama I."/>
            <person name="Ito T."/>
            <person name="Fujiyama A."/>
            <person name="Inagaki F."/>
            <person name="Takami H."/>
        </authorList>
    </citation>
    <scope>NUCLEOTIDE SEQUENCE</scope>
    <source>
        <strain evidence="1">Expedition CK06-06</strain>
    </source>
</reference>
<gene>
    <name evidence="1" type="ORF">S01H1_48760</name>
</gene>
<accession>X0VF04</accession>
<evidence type="ECO:0000313" key="1">
    <source>
        <dbReference type="EMBL" id="GAG16809.1"/>
    </source>
</evidence>
<feature type="non-terminal residue" evidence="1">
    <location>
        <position position="30"/>
    </location>
</feature>